<dbReference type="Pfam" id="PF02150">
    <property type="entry name" value="Zn_ribbon_RPB9"/>
    <property type="match status" value="1"/>
</dbReference>
<evidence type="ECO:0000313" key="4">
    <source>
        <dbReference type="Proteomes" id="UP000800092"/>
    </source>
</evidence>
<evidence type="ECO:0000313" key="3">
    <source>
        <dbReference type="EMBL" id="KAF2235787.1"/>
    </source>
</evidence>
<feature type="domain" description="DNA-directed RNA polymerase II subunit RPB9-like zinc ribbon" evidence="2">
    <location>
        <begin position="19"/>
        <end position="73"/>
    </location>
</feature>
<proteinExistence type="predicted"/>
<dbReference type="SUPFAM" id="SSF57783">
    <property type="entry name" value="Zinc beta-ribbon"/>
    <property type="match status" value="1"/>
</dbReference>
<dbReference type="Gene3D" id="2.20.25.10">
    <property type="match status" value="1"/>
</dbReference>
<keyword evidence="4" id="KW-1185">Reference proteome</keyword>
<sequence>MSASPAPKDEDQSNRVAFRFCRECSNMLYPRENSNTNELVFACGMCDFEDKAVENKCVWRHELSNTVGETAGITQDVSADPSVRAVDPTTSQLHTLSLSAPGPSTIASTTPKDQEDLKDHEDPILLLAKARKIWFCTGCGQLLNCIKCGRPTSNGLLVEATADGGVEDTEDLDENDIDDPKEYHDDDEDKPAHIPSWTENDGTEHKLDPSRNGNVIAASETSLTKQGRREILKSTW</sequence>
<dbReference type="Proteomes" id="UP000800092">
    <property type="component" value="Unassembled WGS sequence"/>
</dbReference>
<dbReference type="OrthoDB" id="282270at2759"/>
<dbReference type="AlphaFoldDB" id="A0A6A6HCM1"/>
<dbReference type="SMART" id="SM00661">
    <property type="entry name" value="RPOL9"/>
    <property type="match status" value="1"/>
</dbReference>
<dbReference type="GO" id="GO:0006351">
    <property type="term" value="P:DNA-templated transcription"/>
    <property type="evidence" value="ECO:0007669"/>
    <property type="project" value="InterPro"/>
</dbReference>
<accession>A0A6A6HCM1</accession>
<dbReference type="EMBL" id="ML991789">
    <property type="protein sequence ID" value="KAF2235787.1"/>
    <property type="molecule type" value="Genomic_DNA"/>
</dbReference>
<organism evidence="3 4">
    <name type="scientific">Viridothelium virens</name>
    <name type="common">Speckled blister lichen</name>
    <name type="synonym">Trypethelium virens</name>
    <dbReference type="NCBI Taxonomy" id="1048519"/>
    <lineage>
        <taxon>Eukaryota</taxon>
        <taxon>Fungi</taxon>
        <taxon>Dikarya</taxon>
        <taxon>Ascomycota</taxon>
        <taxon>Pezizomycotina</taxon>
        <taxon>Dothideomycetes</taxon>
        <taxon>Dothideomycetes incertae sedis</taxon>
        <taxon>Trypetheliales</taxon>
        <taxon>Trypetheliaceae</taxon>
        <taxon>Viridothelium</taxon>
    </lineage>
</organism>
<reference evidence="3" key="1">
    <citation type="journal article" date="2020" name="Stud. Mycol.">
        <title>101 Dothideomycetes genomes: a test case for predicting lifestyles and emergence of pathogens.</title>
        <authorList>
            <person name="Haridas S."/>
            <person name="Albert R."/>
            <person name="Binder M."/>
            <person name="Bloem J."/>
            <person name="Labutti K."/>
            <person name="Salamov A."/>
            <person name="Andreopoulos B."/>
            <person name="Baker S."/>
            <person name="Barry K."/>
            <person name="Bills G."/>
            <person name="Bluhm B."/>
            <person name="Cannon C."/>
            <person name="Castanera R."/>
            <person name="Culley D."/>
            <person name="Daum C."/>
            <person name="Ezra D."/>
            <person name="Gonzalez J."/>
            <person name="Henrissat B."/>
            <person name="Kuo A."/>
            <person name="Liang C."/>
            <person name="Lipzen A."/>
            <person name="Lutzoni F."/>
            <person name="Magnuson J."/>
            <person name="Mondo S."/>
            <person name="Nolan M."/>
            <person name="Ohm R."/>
            <person name="Pangilinan J."/>
            <person name="Park H.-J."/>
            <person name="Ramirez L."/>
            <person name="Alfaro M."/>
            <person name="Sun H."/>
            <person name="Tritt A."/>
            <person name="Yoshinaga Y."/>
            <person name="Zwiers L.-H."/>
            <person name="Turgeon B."/>
            <person name="Goodwin S."/>
            <person name="Spatafora J."/>
            <person name="Crous P."/>
            <person name="Grigoriev I."/>
        </authorList>
    </citation>
    <scope>NUCLEOTIDE SEQUENCE</scope>
    <source>
        <strain evidence="3">Tuck. ex Michener</strain>
    </source>
</reference>
<evidence type="ECO:0000259" key="2">
    <source>
        <dbReference type="SMART" id="SM00661"/>
    </source>
</evidence>
<gene>
    <name evidence="3" type="ORF">EV356DRAFT_531638</name>
</gene>
<protein>
    <recommendedName>
        <fullName evidence="2">DNA-directed RNA polymerase II subunit RPB9-like zinc ribbon domain-containing protein</fullName>
    </recommendedName>
</protein>
<feature type="compositionally biased region" description="Acidic residues" evidence="1">
    <location>
        <begin position="165"/>
        <end position="177"/>
    </location>
</feature>
<evidence type="ECO:0000256" key="1">
    <source>
        <dbReference type="SAM" id="MobiDB-lite"/>
    </source>
</evidence>
<feature type="region of interest" description="Disordered" evidence="1">
    <location>
        <begin position="97"/>
        <end position="116"/>
    </location>
</feature>
<feature type="compositionally biased region" description="Basic and acidic residues" evidence="1">
    <location>
        <begin position="227"/>
        <end position="236"/>
    </location>
</feature>
<feature type="region of interest" description="Disordered" evidence="1">
    <location>
        <begin position="164"/>
        <end position="236"/>
    </location>
</feature>
<name>A0A6A6HCM1_VIRVR</name>
<dbReference type="InterPro" id="IPR001529">
    <property type="entry name" value="Zn_ribbon_RPB9"/>
</dbReference>